<protein>
    <submittedName>
        <fullName evidence="2">Uncharacterized protein</fullName>
    </submittedName>
</protein>
<dbReference type="RefSeq" id="WP_058030819.1">
    <property type="nucleotide sequence ID" value="NZ_CP013187.1"/>
</dbReference>
<reference evidence="2 3" key="1">
    <citation type="submission" date="2015-11" db="EMBL/GenBank/DDBJ databases">
        <authorList>
            <person name="Zhang Y."/>
            <person name="Guo Z."/>
        </authorList>
    </citation>
    <scope>NUCLEOTIDE SEQUENCE [LARGE SCALE GENOMIC DNA]</scope>
    <source>
        <strain evidence="2 3">KCTC 12086</strain>
    </source>
</reference>
<dbReference type="OrthoDB" id="9807883at2"/>
<keyword evidence="1" id="KW-1133">Transmembrane helix</keyword>
<name>A0A0S2K5C3_9GAMM</name>
<gene>
    <name evidence="2" type="ORF">PP2015_2651</name>
</gene>
<dbReference type="PATRIC" id="fig|161398.10.peg.2706"/>
<dbReference type="AlphaFoldDB" id="A0A0S2K5C3"/>
<sequence>MYMGLVITTLMVLFVYFRAKHVNEIKAHVAETYPELFARLSKDKMKIGVNNLFMISLEESLKFGELSKTQDKRLHLLTKRMRDFDTRFMAISVIVMFGYIFSSLTSI</sequence>
<accession>A0A0S2K5C3</accession>
<dbReference type="Proteomes" id="UP000061457">
    <property type="component" value="Chromosome I"/>
</dbReference>
<feature type="transmembrane region" description="Helical" evidence="1">
    <location>
        <begin position="86"/>
        <end position="104"/>
    </location>
</feature>
<organism evidence="2 3">
    <name type="scientific">Pseudoalteromonas phenolica</name>
    <dbReference type="NCBI Taxonomy" id="161398"/>
    <lineage>
        <taxon>Bacteria</taxon>
        <taxon>Pseudomonadati</taxon>
        <taxon>Pseudomonadota</taxon>
        <taxon>Gammaproteobacteria</taxon>
        <taxon>Alteromonadales</taxon>
        <taxon>Pseudoalteromonadaceae</taxon>
        <taxon>Pseudoalteromonas</taxon>
    </lineage>
</organism>
<evidence type="ECO:0000256" key="1">
    <source>
        <dbReference type="SAM" id="Phobius"/>
    </source>
</evidence>
<keyword evidence="1" id="KW-0812">Transmembrane</keyword>
<evidence type="ECO:0000313" key="2">
    <source>
        <dbReference type="EMBL" id="ALO43138.1"/>
    </source>
</evidence>
<proteinExistence type="predicted"/>
<dbReference type="KEGG" id="pphe:PP2015_2651"/>
<keyword evidence="1" id="KW-0472">Membrane</keyword>
<keyword evidence="3" id="KW-1185">Reference proteome</keyword>
<dbReference type="EMBL" id="CP013187">
    <property type="protein sequence ID" value="ALO43138.1"/>
    <property type="molecule type" value="Genomic_DNA"/>
</dbReference>
<evidence type="ECO:0000313" key="3">
    <source>
        <dbReference type="Proteomes" id="UP000061457"/>
    </source>
</evidence>